<dbReference type="EnsemblProtists" id="HpaT811352">
    <property type="protein sequence ID" value="HpaP811352"/>
    <property type="gene ID" value="HpaG811352"/>
</dbReference>
<reference evidence="3" key="1">
    <citation type="journal article" date="2010" name="Science">
        <title>Signatures of adaptation to obligate biotrophy in the Hyaloperonospora arabidopsidis genome.</title>
        <authorList>
            <person name="Baxter L."/>
            <person name="Tripathy S."/>
            <person name="Ishaque N."/>
            <person name="Boot N."/>
            <person name="Cabral A."/>
            <person name="Kemen E."/>
            <person name="Thines M."/>
            <person name="Ah-Fong A."/>
            <person name="Anderson R."/>
            <person name="Badejoko W."/>
            <person name="Bittner-Eddy P."/>
            <person name="Boore J.L."/>
            <person name="Chibucos M.C."/>
            <person name="Coates M."/>
            <person name="Dehal P."/>
            <person name="Delehaunty K."/>
            <person name="Dong S."/>
            <person name="Downton P."/>
            <person name="Dumas B."/>
            <person name="Fabro G."/>
            <person name="Fronick C."/>
            <person name="Fuerstenberg S.I."/>
            <person name="Fulton L."/>
            <person name="Gaulin E."/>
            <person name="Govers F."/>
            <person name="Hughes L."/>
            <person name="Humphray S."/>
            <person name="Jiang R.H."/>
            <person name="Judelson H."/>
            <person name="Kamoun S."/>
            <person name="Kyung K."/>
            <person name="Meijer H."/>
            <person name="Minx P."/>
            <person name="Morris P."/>
            <person name="Nelson J."/>
            <person name="Phuntumart V."/>
            <person name="Qutob D."/>
            <person name="Rehmany A."/>
            <person name="Rougon-Cardoso A."/>
            <person name="Ryden P."/>
            <person name="Torto-Alalibo T."/>
            <person name="Studholme D."/>
            <person name="Wang Y."/>
            <person name="Win J."/>
            <person name="Wood J."/>
            <person name="Clifton S.W."/>
            <person name="Rogers J."/>
            <person name="Van den Ackerveken G."/>
            <person name="Jones J.D."/>
            <person name="McDowell J.M."/>
            <person name="Beynon J."/>
            <person name="Tyler B.M."/>
        </authorList>
    </citation>
    <scope>NUCLEOTIDE SEQUENCE [LARGE SCALE GENOMIC DNA]</scope>
    <source>
        <strain evidence="3">Emoy2</strain>
    </source>
</reference>
<feature type="region of interest" description="Disordered" evidence="1">
    <location>
        <begin position="266"/>
        <end position="289"/>
    </location>
</feature>
<sequence length="633" mass="69649">MDSKVYQRAAADLNPPGVPSSFRRAKNQQNIACVLLRREFGGARRQKTVRAVGEDREENFWAEGESAFKTLVGHPRTPWSVKFHPTDPRYVASGCLGFQVRSLPVCFHASSCHHFDFLPPIGRHSSNCKRDMCVHVGLPGDEACYQTLRSVTFLPDPSNIMVGEANERYVRPQGQAPPSDLTVTLTMWDFDPSWALSPEPLLTKKAMNNSRVILSHALIYNDGGFDISRCGRYLAICADFSLRQAEKEVEMEAENEATTDLETILSSVPATNESTGGVTSPSEDVSDVSVANPQATAFSESSSSSGAASRATRESAISVQALPVTMPLSLPIRSPPPRLVPISGMHAGAPNMLAALQSAAADLSLTMDQYMNQQIRRVRPRLHPPHGIQRYTAALEPTRSSTAPAAVPQQRYSQIRPNIALSRTRFTRNQRNRRGRLSSENQSTWLALISLDPEELGRVIQTCHLAETAAGGVTSVKISPTSAYVLLGYGVRDRIQRETEFPVHRVTRIYRWEDMALLSHVESAMDDVNIALFSPICGGGFLYGTKQGKLRVCNTFRGDFHDEGNCNVLDGPRRCHYDQNVNGDDDDEDADLGEEGDEEDDDDEDEEDGEDDMEGDGEDEEGGGEDEDADMGD</sequence>
<dbReference type="Proteomes" id="UP000011713">
    <property type="component" value="Unassembled WGS sequence"/>
</dbReference>
<protein>
    <submittedName>
        <fullName evidence="2">Uncharacterized protein</fullName>
    </submittedName>
</protein>
<name>M4BXS1_HYAAE</name>
<organism evidence="2 3">
    <name type="scientific">Hyaloperonospora arabidopsidis (strain Emoy2)</name>
    <name type="common">Downy mildew agent</name>
    <name type="synonym">Peronospora arabidopsidis</name>
    <dbReference type="NCBI Taxonomy" id="559515"/>
    <lineage>
        <taxon>Eukaryota</taxon>
        <taxon>Sar</taxon>
        <taxon>Stramenopiles</taxon>
        <taxon>Oomycota</taxon>
        <taxon>Peronosporomycetes</taxon>
        <taxon>Peronosporales</taxon>
        <taxon>Peronosporaceae</taxon>
        <taxon>Hyaloperonospora</taxon>
    </lineage>
</organism>
<dbReference type="InParanoid" id="M4BXS1"/>
<dbReference type="STRING" id="559515.M4BXS1"/>
<dbReference type="AlphaFoldDB" id="M4BXS1"/>
<keyword evidence="3" id="KW-1185">Reference proteome</keyword>
<evidence type="ECO:0000256" key="1">
    <source>
        <dbReference type="SAM" id="MobiDB-lite"/>
    </source>
</evidence>
<proteinExistence type="predicted"/>
<evidence type="ECO:0000313" key="3">
    <source>
        <dbReference type="Proteomes" id="UP000011713"/>
    </source>
</evidence>
<dbReference type="GO" id="GO:0000423">
    <property type="term" value="P:mitophagy"/>
    <property type="evidence" value="ECO:0007669"/>
    <property type="project" value="TreeGrafter"/>
</dbReference>
<dbReference type="VEuPathDB" id="FungiDB:HpaG811352"/>
<feature type="compositionally biased region" description="Acidic residues" evidence="1">
    <location>
        <begin position="583"/>
        <end position="633"/>
    </location>
</feature>
<dbReference type="HOGENOM" id="CLU_029310_0_0_1"/>
<dbReference type="eggNOG" id="KOG0266">
    <property type="taxonomic scope" value="Eukaryota"/>
</dbReference>
<dbReference type="GO" id="GO:0000045">
    <property type="term" value="P:autophagosome assembly"/>
    <property type="evidence" value="ECO:0007669"/>
    <property type="project" value="TreeGrafter"/>
</dbReference>
<feature type="region of interest" description="Disordered" evidence="1">
    <location>
        <begin position="571"/>
        <end position="633"/>
    </location>
</feature>
<accession>M4BXS1</accession>
<dbReference type="GO" id="GO:0080008">
    <property type="term" value="C:Cul4-RING E3 ubiquitin ligase complex"/>
    <property type="evidence" value="ECO:0007669"/>
    <property type="project" value="TreeGrafter"/>
</dbReference>
<evidence type="ECO:0000313" key="2">
    <source>
        <dbReference type="EnsemblProtists" id="HpaP811352"/>
    </source>
</evidence>
<dbReference type="GO" id="GO:1990756">
    <property type="term" value="F:ubiquitin-like ligase-substrate adaptor activity"/>
    <property type="evidence" value="ECO:0007669"/>
    <property type="project" value="TreeGrafter"/>
</dbReference>
<dbReference type="EMBL" id="JH598034">
    <property type="status" value="NOT_ANNOTATED_CDS"/>
    <property type="molecule type" value="Genomic_DNA"/>
</dbReference>
<dbReference type="PANTHER" id="PTHR22874:SF1">
    <property type="entry name" value="ACTIVATING MOLECULE IN BECN1-REGULATED AUTOPHAGY PROTEIN 1"/>
    <property type="match status" value="1"/>
</dbReference>
<dbReference type="OMA" id="GYLCYPP"/>
<reference evidence="2" key="2">
    <citation type="submission" date="2015-06" db="UniProtKB">
        <authorList>
            <consortium name="EnsemblProtists"/>
        </authorList>
    </citation>
    <scope>IDENTIFICATION</scope>
    <source>
        <strain evidence="2">Emoy2</strain>
    </source>
</reference>
<dbReference type="InterPro" id="IPR052596">
    <property type="entry name" value="AMBRA1_autophagy"/>
</dbReference>
<dbReference type="PANTHER" id="PTHR22874">
    <property type="entry name" value="ACTIVATING MOLECULE IN BECN1-REGULATED AUTOPHAGY PROTEIN 1"/>
    <property type="match status" value="1"/>
</dbReference>